<feature type="compositionally biased region" description="Low complexity" evidence="1">
    <location>
        <begin position="856"/>
        <end position="877"/>
    </location>
</feature>
<feature type="region of interest" description="Disordered" evidence="1">
    <location>
        <begin position="570"/>
        <end position="664"/>
    </location>
</feature>
<feature type="compositionally biased region" description="Basic and acidic residues" evidence="1">
    <location>
        <begin position="1012"/>
        <end position="1027"/>
    </location>
</feature>
<dbReference type="OrthoDB" id="4026272at2759"/>
<evidence type="ECO:0000313" key="3">
    <source>
        <dbReference type="Proteomes" id="UP000253472"/>
    </source>
</evidence>
<feature type="region of interest" description="Disordered" evidence="1">
    <location>
        <begin position="1005"/>
        <end position="1031"/>
    </location>
</feature>
<evidence type="ECO:0000256" key="1">
    <source>
        <dbReference type="SAM" id="MobiDB-lite"/>
    </source>
</evidence>
<name>A0A367XQP4_9ASCO</name>
<protein>
    <submittedName>
        <fullName evidence="2">Uncharacterized protein</fullName>
    </submittedName>
</protein>
<dbReference type="AlphaFoldDB" id="A0A367XQP4"/>
<feature type="compositionally biased region" description="Acidic residues" evidence="1">
    <location>
        <begin position="634"/>
        <end position="648"/>
    </location>
</feature>
<dbReference type="STRING" id="5486.A0A367XQP4"/>
<feature type="compositionally biased region" description="Low complexity" evidence="1">
    <location>
        <begin position="623"/>
        <end position="633"/>
    </location>
</feature>
<accession>A0A367XQP4</accession>
<keyword evidence="3" id="KW-1185">Reference proteome</keyword>
<feature type="compositionally biased region" description="Low complexity" evidence="1">
    <location>
        <begin position="798"/>
        <end position="842"/>
    </location>
</feature>
<organism evidence="2 3">
    <name type="scientific">Candida viswanathii</name>
    <dbReference type="NCBI Taxonomy" id="5486"/>
    <lineage>
        <taxon>Eukaryota</taxon>
        <taxon>Fungi</taxon>
        <taxon>Dikarya</taxon>
        <taxon>Ascomycota</taxon>
        <taxon>Saccharomycotina</taxon>
        <taxon>Pichiomycetes</taxon>
        <taxon>Debaryomycetaceae</taxon>
        <taxon>Candida/Lodderomyces clade</taxon>
        <taxon>Candida</taxon>
    </lineage>
</organism>
<sequence length="1062" mass="113654">MIIKGVLDEVVVFDVRDGFVTTVRKHGWQVLKFQIIEGHLRAGSKYVVIDDGDLVTSDSPEANGYWSLVDNQLWYGETPAIVRFFSCENKVNANPSSGCTDVTSVSIATYNFVPTANTVDPELPMLVTTMSLLEEIIISTSGSYVTVFDGHPLDAIKFTVVNGYLKAGDQYITENEGGLIVVGSAERAADNWVFSGDQLYFGDDPELVLLCSCENRVFIETGQGGDALTPVTFTNYNCEPQENTVNPSSPMAITGAIGEEKVIVSTDGDLLDATKFRIENRYLKTGDKYVEIDGGVLGLFETRAAASSGEILSGDHLFFGGDPDLVNFYSCADKFGLEDSDECEQLSAVVITNFHFVQTTNTMNAEHPMLIKGELDGETVAISADGGSLTVVDSEEDAERGWVLSGDQLYFGEDPVVVRFFGCAGTVSVDVSSGCDKVTLIAIKNFDFEPQENTVDPTEPMVVSRMLDLQDVVITVIDDRITILEGGITVGARFRILEKYLRFGELYISIENATLVLVNDVGDAARGWILSGNQLYLGDDPALVILSVCEDGSVHVGAVECATLEEVTLWNVEDGPTTSTETESSTTEETESETKSSTTEDTDSETETESTSKDPSDDPTDDPTPSETSTGTDTDTDTEAETETETDSEMGTSSTTLAGPVPTQGPVDPLKPFIINVLFDGQYLIFLTDVVHITLFEGDVALLKIDDGYLAVRGEKWISIADNGLLLLVDEKEDVTLLARDTEEPVQFSVCDDNGDFFILVGRIAGCELLNDNNGASEDPTDSVSTEYESYDSEEPSETGTVDSSSSTSVQTETITSSDQTYTTTETSTASDSSSTTETTNTAQPGSTTDGTDPLGSLSTTSASGSHTGATGADTNPGIAIATMTATDIDTVTITTAADSTSSGDFPSSGTVLPGWRTAPGYDDETTMTTITDYMTITVTSCDDATLCETSTEVRSTVYTTYCPATTTTTAGDVLSERPKATVTVTVCSEGTKCKEVVSVIPPNESLHSSTIRHETNENPTSDDHGHTSVVESSTTGFENMAMLVKSSLMAADLLVLLRLIL</sequence>
<gene>
    <name evidence="2" type="ORF">Cantr_05102</name>
</gene>
<dbReference type="Proteomes" id="UP000253472">
    <property type="component" value="Unassembled WGS sequence"/>
</dbReference>
<reference evidence="2 3" key="1">
    <citation type="submission" date="2018-06" db="EMBL/GenBank/DDBJ databases">
        <title>Whole genome sequencing of Candida tropicalis (genome annotated by CSBL at Korea University).</title>
        <authorList>
            <person name="Ahn J."/>
        </authorList>
    </citation>
    <scope>NUCLEOTIDE SEQUENCE [LARGE SCALE GENOMIC DNA]</scope>
    <source>
        <strain evidence="2 3">ATCC 20962</strain>
    </source>
</reference>
<dbReference type="EMBL" id="QLNQ01000029">
    <property type="protein sequence ID" value="RCK55945.1"/>
    <property type="molecule type" value="Genomic_DNA"/>
</dbReference>
<proteinExistence type="predicted"/>
<feature type="compositionally biased region" description="Low complexity" evidence="1">
    <location>
        <begin position="573"/>
        <end position="585"/>
    </location>
</feature>
<feature type="region of interest" description="Disordered" evidence="1">
    <location>
        <begin position="898"/>
        <end position="918"/>
    </location>
</feature>
<feature type="region of interest" description="Disordered" evidence="1">
    <location>
        <begin position="771"/>
        <end position="877"/>
    </location>
</feature>
<comment type="caution">
    <text evidence="2">The sequence shown here is derived from an EMBL/GenBank/DDBJ whole genome shotgun (WGS) entry which is preliminary data.</text>
</comment>
<evidence type="ECO:0000313" key="2">
    <source>
        <dbReference type="EMBL" id="RCK55945.1"/>
    </source>
</evidence>